<protein>
    <submittedName>
        <fullName evidence="2">Uncharacterized protein</fullName>
    </submittedName>
</protein>
<gene>
    <name evidence="2" type="ORF">Tci_042784</name>
</gene>
<name>A0A6L2M9W4_TANCI</name>
<dbReference type="EMBL" id="BKCJ010006185">
    <property type="protein sequence ID" value="GEU70806.1"/>
    <property type="molecule type" value="Genomic_DNA"/>
</dbReference>
<feature type="transmembrane region" description="Helical" evidence="1">
    <location>
        <begin position="82"/>
        <end position="101"/>
    </location>
</feature>
<evidence type="ECO:0000256" key="1">
    <source>
        <dbReference type="SAM" id="Phobius"/>
    </source>
</evidence>
<reference evidence="2" key="1">
    <citation type="journal article" date="2019" name="Sci. Rep.">
        <title>Draft genome of Tanacetum cinerariifolium, the natural source of mosquito coil.</title>
        <authorList>
            <person name="Yamashiro T."/>
            <person name="Shiraishi A."/>
            <person name="Satake H."/>
            <person name="Nakayama K."/>
        </authorList>
    </citation>
    <scope>NUCLEOTIDE SEQUENCE</scope>
</reference>
<comment type="caution">
    <text evidence="2">The sequence shown here is derived from an EMBL/GenBank/DDBJ whole genome shotgun (WGS) entry which is preliminary data.</text>
</comment>
<sequence length="182" mass="20327">MWETFGASIVLVGKPLVRTKDIKLFKQEAEATLLCKPKMATLFLLVGTSMDSLHGTSNSRPDMSFDTSASSGYVFGLGRASLAKASSSLGILFTFLYFIIAKKDMDVYTFRLTQTDLNDLVIKYNIPRDLHPRLPSHDFVTSGLPDDAIGIYHRVFDFSGVRIPFSTFILSVIIEYKILIDD</sequence>
<organism evidence="2">
    <name type="scientific">Tanacetum cinerariifolium</name>
    <name type="common">Dalmatian daisy</name>
    <name type="synonym">Chrysanthemum cinerariifolium</name>
    <dbReference type="NCBI Taxonomy" id="118510"/>
    <lineage>
        <taxon>Eukaryota</taxon>
        <taxon>Viridiplantae</taxon>
        <taxon>Streptophyta</taxon>
        <taxon>Embryophyta</taxon>
        <taxon>Tracheophyta</taxon>
        <taxon>Spermatophyta</taxon>
        <taxon>Magnoliopsida</taxon>
        <taxon>eudicotyledons</taxon>
        <taxon>Gunneridae</taxon>
        <taxon>Pentapetalae</taxon>
        <taxon>asterids</taxon>
        <taxon>campanulids</taxon>
        <taxon>Asterales</taxon>
        <taxon>Asteraceae</taxon>
        <taxon>Asteroideae</taxon>
        <taxon>Anthemideae</taxon>
        <taxon>Anthemidinae</taxon>
        <taxon>Tanacetum</taxon>
    </lineage>
</organism>
<proteinExistence type="predicted"/>
<keyword evidence="1" id="KW-0472">Membrane</keyword>
<accession>A0A6L2M9W4</accession>
<keyword evidence="1" id="KW-0812">Transmembrane</keyword>
<evidence type="ECO:0000313" key="2">
    <source>
        <dbReference type="EMBL" id="GEU70806.1"/>
    </source>
</evidence>
<dbReference type="AlphaFoldDB" id="A0A6L2M9W4"/>
<keyword evidence="1" id="KW-1133">Transmembrane helix</keyword>